<dbReference type="Pfam" id="PF07992">
    <property type="entry name" value="Pyr_redox_2"/>
    <property type="match status" value="1"/>
</dbReference>
<dbReference type="SUPFAM" id="SSF51905">
    <property type="entry name" value="FAD/NAD(P)-binding domain"/>
    <property type="match status" value="1"/>
</dbReference>
<gene>
    <name evidence="7" type="ORF">THRCLA_20583</name>
</gene>
<evidence type="ECO:0000259" key="5">
    <source>
        <dbReference type="Pfam" id="PF00881"/>
    </source>
</evidence>
<accession>A0A1W0A5S9</accession>
<dbReference type="InterPro" id="IPR029479">
    <property type="entry name" value="Nitroreductase"/>
</dbReference>
<protein>
    <submittedName>
        <fullName evidence="7">Pyridine nucleotide-disulfide oxidoreductase</fullName>
    </submittedName>
</protein>
<evidence type="ECO:0000313" key="8">
    <source>
        <dbReference type="Proteomes" id="UP000243217"/>
    </source>
</evidence>
<feature type="domain" description="Nitroreductase" evidence="5">
    <location>
        <begin position="393"/>
        <end position="566"/>
    </location>
</feature>
<dbReference type="InterPro" id="IPR023753">
    <property type="entry name" value="FAD/NAD-binding_dom"/>
</dbReference>
<evidence type="ECO:0000256" key="4">
    <source>
        <dbReference type="ARBA" id="ARBA00023002"/>
    </source>
</evidence>
<keyword evidence="3" id="KW-0274">FAD</keyword>
<dbReference type="Pfam" id="PF00881">
    <property type="entry name" value="Nitroreductase"/>
    <property type="match status" value="1"/>
</dbReference>
<dbReference type="SUPFAM" id="SSF55469">
    <property type="entry name" value="FMN-dependent nitroreductase-like"/>
    <property type="match status" value="1"/>
</dbReference>
<dbReference type="PRINTS" id="PR00368">
    <property type="entry name" value="FADPNR"/>
</dbReference>
<dbReference type="GO" id="GO:0005737">
    <property type="term" value="C:cytoplasm"/>
    <property type="evidence" value="ECO:0007669"/>
    <property type="project" value="TreeGrafter"/>
</dbReference>
<comment type="similarity">
    <text evidence="1">Belongs to the FAD-dependent oxidoreductase family.</text>
</comment>
<proteinExistence type="inferred from homology"/>
<dbReference type="AlphaFoldDB" id="A0A1W0A5S9"/>
<sequence>MPQEIVIVGGGYAGLQLAQQLACKLPANTAHVTLVEKHAFSFHCIGLPRALVDKTYTPKLFIPLDKALPDHATLVLGVAEVIHEHDIVVRSIQDGEISDTTTILQFDYLILATGSSYAPPIKVGNNVYNRSTIEASIAETFDKVAAAQSILVIGGGSVGCEIAGEIATTYLDKKVTLVDGNKELVANANLSAKFRTKLAAALTSRGVALVLGERLPEKLTAHSFENKTFSLSGGTQVTTDVQLVCAGVSPNTQIITTLDANLADPQGIKVKPNLQLDDERYPNIFVIGDASNHVAPKTAMSAGEQAKFLAAALTKKIRKGKGIDPFVPASVQAMLIPVGREGGVAQLPMFGGVFAGDWLVKMAKCKDYFAGAMWSTWKASLPKMSKFHAIAHGRRSISHFLPKEIDQSIIHDVLLTTRRAPSSLNTQPYVCVIVQDAEEKNALSAAMAGGNPRKVQEAPLLAVFAADLEPSKLLPSLYEMNDKAGTDPIVNKYLGFKLGAFGGEANHTVTAWAYKQTMIAAATFVYAVEGHGVGTQVMEGFDEPKLREILGIPDRYSVPVVIACGYPDFDKITYGPTPRLPTSNVFFSGKFGQHYKAVMSKQPH</sequence>
<evidence type="ECO:0000259" key="6">
    <source>
        <dbReference type="Pfam" id="PF07992"/>
    </source>
</evidence>
<dbReference type="PANTHER" id="PTHR43735:SF3">
    <property type="entry name" value="FERROPTOSIS SUPPRESSOR PROTEIN 1"/>
    <property type="match status" value="1"/>
</dbReference>
<dbReference type="Proteomes" id="UP000243217">
    <property type="component" value="Unassembled WGS sequence"/>
</dbReference>
<evidence type="ECO:0000256" key="3">
    <source>
        <dbReference type="ARBA" id="ARBA00022827"/>
    </source>
</evidence>
<dbReference type="OrthoDB" id="202203at2759"/>
<keyword evidence="4" id="KW-0560">Oxidoreductase</keyword>
<dbReference type="Gene3D" id="3.40.109.10">
    <property type="entry name" value="NADH Oxidase"/>
    <property type="match status" value="1"/>
</dbReference>
<organism evidence="7 8">
    <name type="scientific">Thraustotheca clavata</name>
    <dbReference type="NCBI Taxonomy" id="74557"/>
    <lineage>
        <taxon>Eukaryota</taxon>
        <taxon>Sar</taxon>
        <taxon>Stramenopiles</taxon>
        <taxon>Oomycota</taxon>
        <taxon>Saprolegniomycetes</taxon>
        <taxon>Saprolegniales</taxon>
        <taxon>Achlyaceae</taxon>
        <taxon>Thraustotheca</taxon>
    </lineage>
</organism>
<dbReference type="STRING" id="74557.A0A1W0A5S9"/>
<dbReference type="GO" id="GO:0050660">
    <property type="term" value="F:flavin adenine dinucleotide binding"/>
    <property type="evidence" value="ECO:0007669"/>
    <property type="project" value="TreeGrafter"/>
</dbReference>
<evidence type="ECO:0000313" key="7">
    <source>
        <dbReference type="EMBL" id="OQS05541.1"/>
    </source>
</evidence>
<name>A0A1W0A5S9_9STRA</name>
<dbReference type="PANTHER" id="PTHR43735">
    <property type="entry name" value="APOPTOSIS-INDUCING FACTOR 1"/>
    <property type="match status" value="1"/>
</dbReference>
<dbReference type="InterPro" id="IPR036188">
    <property type="entry name" value="FAD/NAD-bd_sf"/>
</dbReference>
<evidence type="ECO:0000256" key="1">
    <source>
        <dbReference type="ARBA" id="ARBA00006442"/>
    </source>
</evidence>
<dbReference type="EMBL" id="JNBS01000447">
    <property type="protein sequence ID" value="OQS05541.1"/>
    <property type="molecule type" value="Genomic_DNA"/>
</dbReference>
<evidence type="ECO:0000256" key="2">
    <source>
        <dbReference type="ARBA" id="ARBA00022630"/>
    </source>
</evidence>
<keyword evidence="2" id="KW-0285">Flavoprotein</keyword>
<dbReference type="GO" id="GO:0004174">
    <property type="term" value="F:electron-transferring-flavoprotein dehydrogenase activity"/>
    <property type="evidence" value="ECO:0007669"/>
    <property type="project" value="TreeGrafter"/>
</dbReference>
<dbReference type="PRINTS" id="PR00411">
    <property type="entry name" value="PNDRDTASEI"/>
</dbReference>
<dbReference type="Gene3D" id="3.50.50.100">
    <property type="match status" value="1"/>
</dbReference>
<comment type="caution">
    <text evidence="7">The sequence shown here is derived from an EMBL/GenBank/DDBJ whole genome shotgun (WGS) entry which is preliminary data.</text>
</comment>
<keyword evidence="8" id="KW-1185">Reference proteome</keyword>
<feature type="domain" description="FAD/NAD(P)-binding" evidence="6">
    <location>
        <begin position="4"/>
        <end position="306"/>
    </location>
</feature>
<reference evidence="7 8" key="1">
    <citation type="journal article" date="2014" name="Genome Biol. Evol.">
        <title>The secreted proteins of Achlya hypogyna and Thraustotheca clavata identify the ancestral oomycete secretome and reveal gene acquisitions by horizontal gene transfer.</title>
        <authorList>
            <person name="Misner I."/>
            <person name="Blouin N."/>
            <person name="Leonard G."/>
            <person name="Richards T.A."/>
            <person name="Lane C.E."/>
        </authorList>
    </citation>
    <scope>NUCLEOTIDE SEQUENCE [LARGE SCALE GENOMIC DNA]</scope>
    <source>
        <strain evidence="7 8">ATCC 34112</strain>
    </source>
</reference>
<dbReference type="InterPro" id="IPR000415">
    <property type="entry name" value="Nitroreductase-like"/>
</dbReference>